<sequence length="191" mass="23408">MDVLENIDYSAFQGEMMNEIEQMMGQMIDMQIYSTGTYKKYAQYSHIYVNNNSLQVTEKMAHEIKWLIHYVKETHLYLYEDYKDDMLEKFDRVTEYLPYLFDLYDTYTDDDRDDRHYFQPVYALKSIRQLLLPFRDCVDREKFHTTYVDHCVNVLEFYKFTANFMICRLQELEFDIDFMKKNPDRIQGYES</sequence>
<accession>A0A6C0ISM1</accession>
<dbReference type="AlphaFoldDB" id="A0A6C0ISM1"/>
<evidence type="ECO:0000313" key="1">
    <source>
        <dbReference type="EMBL" id="QHT95505.1"/>
    </source>
</evidence>
<protein>
    <submittedName>
        <fullName evidence="1">Uncharacterized protein</fullName>
    </submittedName>
</protein>
<proteinExistence type="predicted"/>
<reference evidence="1" key="1">
    <citation type="journal article" date="2020" name="Nature">
        <title>Giant virus diversity and host interactions through global metagenomics.</title>
        <authorList>
            <person name="Schulz F."/>
            <person name="Roux S."/>
            <person name="Paez-Espino D."/>
            <person name="Jungbluth S."/>
            <person name="Walsh D.A."/>
            <person name="Denef V.J."/>
            <person name="McMahon K.D."/>
            <person name="Konstantinidis K.T."/>
            <person name="Eloe-Fadrosh E.A."/>
            <person name="Kyrpides N.C."/>
            <person name="Woyke T."/>
        </authorList>
    </citation>
    <scope>NUCLEOTIDE SEQUENCE</scope>
    <source>
        <strain evidence="1">GVMAG-M-3300024261-8</strain>
    </source>
</reference>
<organism evidence="1">
    <name type="scientific">viral metagenome</name>
    <dbReference type="NCBI Taxonomy" id="1070528"/>
    <lineage>
        <taxon>unclassified sequences</taxon>
        <taxon>metagenomes</taxon>
        <taxon>organismal metagenomes</taxon>
    </lineage>
</organism>
<dbReference type="EMBL" id="MN740240">
    <property type="protein sequence ID" value="QHT95505.1"/>
    <property type="molecule type" value="Genomic_DNA"/>
</dbReference>
<name>A0A6C0ISM1_9ZZZZ</name>